<gene>
    <name evidence="14" type="primary">TGM4</name>
    <name evidence="14" type="ORF">L345_09265</name>
</gene>
<dbReference type="Pfam" id="PF01841">
    <property type="entry name" value="Transglut_core"/>
    <property type="match status" value="1"/>
</dbReference>
<dbReference type="Proteomes" id="UP000018936">
    <property type="component" value="Unassembled WGS sequence"/>
</dbReference>
<dbReference type="FunFam" id="2.60.40.10:FF:001640">
    <property type="entry name" value="Prostate-specific transglutaminase 4"/>
    <property type="match status" value="1"/>
</dbReference>
<dbReference type="InterPro" id="IPR023608">
    <property type="entry name" value="Transglutaminase_animal"/>
</dbReference>
<feature type="domain" description="Transglutaminase-like" evidence="13">
    <location>
        <begin position="263"/>
        <end position="356"/>
    </location>
</feature>
<dbReference type="PANTHER" id="PTHR11590">
    <property type="entry name" value="PROTEIN-GLUTAMINE GAMMA-GLUTAMYLTRANSFERASE"/>
    <property type="match status" value="1"/>
</dbReference>
<dbReference type="InterPro" id="IPR001102">
    <property type="entry name" value="Transglutaminase_N"/>
</dbReference>
<evidence type="ECO:0000256" key="6">
    <source>
        <dbReference type="ARBA" id="ARBA00023315"/>
    </source>
</evidence>
<feature type="binding site" evidence="12">
    <location>
        <position position="450"/>
    </location>
    <ligand>
        <name>Ca(2+)</name>
        <dbReference type="ChEBI" id="CHEBI:29108"/>
    </ligand>
</feature>
<sequence length="693" mass="78002">NHSSLFAGNPLRAVGVDFLREDNTRLHHTSEFSHSSLIVRRGQEFHLKVTFNRELQDNDKVTLQLSIGQTPMLPNGTFITLNARAQQDTQPWHANICQTNGKECVIVITSPADAIIGKYLLKVDTGTNTYSPTKNFIYILFNPWCQADSVFMPDDDERVEYILNDTGYIYVGSIANIRGRPWNFGQFEDDILDCCMHLLDKSQLKTSAKKDPVIISRVMSALVNSENDRGILHANWTGNYTGGTAPLAWTGSVPILQQYYRTQKSVLYGQCWVFSGVVTTVMRCLGIPCRSVSNFVSAHDTEENLKVDIYLDEKGRKIDSLTNDLVWNFHVWNEVWMKRLDLPGGFDGWQAIDATPQGTSQGIYQCGPSPVKAIKNGEIYLPYDSKFVFAAVNADKIFWCVKNENSTKDCVKLWEEIKAIGKNISTKAVGKNIREDITTQYKFLEGTYEERKSVETAYSFISKLSSHESISPPNLMKTNLKLGVEGKYSLWPGQPVELNVIVENESVGSWTGCLAASCQLESYTGKVYADLSTIKQIVQTEGKPVIQIPWKITADTYMQKIISTEDELLIKVNIIVEVQETNEKFTKQITLNFEHPPLKIEMADTAKVNQDFTCAFIFKNTLSIPLENCKLYVEGLGIFMMEAFDQGDIEPGKIFKSKIVCAPKKTGLKKIVAKLNSTQLKEITVEKIISIIE</sequence>
<feature type="active site" evidence="11">
    <location>
        <position position="271"/>
    </location>
</feature>
<evidence type="ECO:0000256" key="8">
    <source>
        <dbReference type="ARBA" id="ARBA00051843"/>
    </source>
</evidence>
<dbReference type="FunFam" id="3.90.260.10:FF:000001">
    <property type="entry name" value="Protein-glutamine gamma-glutamyltransferase 2"/>
    <property type="match status" value="1"/>
</dbReference>
<dbReference type="Pfam" id="PF00927">
    <property type="entry name" value="Transglut_C"/>
    <property type="match status" value="1"/>
</dbReference>
<feature type="binding site" evidence="12">
    <location>
        <position position="395"/>
    </location>
    <ligand>
        <name>Ca(2+)</name>
        <dbReference type="ChEBI" id="CHEBI:29108"/>
    </ligand>
</feature>
<name>V8NRT6_OPHHA</name>
<keyword evidence="15" id="KW-1185">Reference proteome</keyword>
<comment type="catalytic activity">
    <reaction evidence="8">
        <text>L-glutaminyl-[protein] + L-lysyl-[protein] = [protein]-L-lysyl-N(6)-5-L-glutamyl-[protein] + NH4(+)</text>
        <dbReference type="Rhea" id="RHEA:54816"/>
        <dbReference type="Rhea" id="RHEA-COMP:9752"/>
        <dbReference type="Rhea" id="RHEA-COMP:10207"/>
        <dbReference type="Rhea" id="RHEA-COMP:14005"/>
        <dbReference type="ChEBI" id="CHEBI:28938"/>
        <dbReference type="ChEBI" id="CHEBI:29969"/>
        <dbReference type="ChEBI" id="CHEBI:30011"/>
        <dbReference type="ChEBI" id="CHEBI:138370"/>
        <dbReference type="EC" id="2.3.2.13"/>
    </reaction>
</comment>
<dbReference type="FunFam" id="2.60.40.10:FF:001482">
    <property type="entry name" value="Protein-glutamine gamma-glutamyltransferase 4"/>
    <property type="match status" value="1"/>
</dbReference>
<dbReference type="OrthoDB" id="437511at2759"/>
<feature type="active site" evidence="11">
    <location>
        <position position="353"/>
    </location>
</feature>
<dbReference type="InterPro" id="IPR038765">
    <property type="entry name" value="Papain-like_cys_pep_sf"/>
</dbReference>
<evidence type="ECO:0000256" key="7">
    <source>
        <dbReference type="ARBA" id="ARBA00024222"/>
    </source>
</evidence>
<dbReference type="SUPFAM" id="SSF54001">
    <property type="entry name" value="Cysteine proteinases"/>
    <property type="match status" value="1"/>
</dbReference>
<evidence type="ECO:0000256" key="5">
    <source>
        <dbReference type="ARBA" id="ARBA00022837"/>
    </source>
</evidence>
<keyword evidence="6" id="KW-0012">Acyltransferase</keyword>
<feature type="binding site" evidence="12">
    <location>
        <position position="445"/>
    </location>
    <ligand>
        <name>Ca(2+)</name>
        <dbReference type="ChEBI" id="CHEBI:29108"/>
    </ligand>
</feature>
<dbReference type="FunFam" id="2.60.40.10:FF:001406">
    <property type="entry name" value="Protein-glutamine gamma-glutamyltransferase 4"/>
    <property type="match status" value="1"/>
</dbReference>
<dbReference type="EMBL" id="AZIM01002036">
    <property type="protein sequence ID" value="ETE64964.1"/>
    <property type="molecule type" value="Genomic_DNA"/>
</dbReference>
<comment type="caution">
    <text evidence="14">The sequence shown here is derived from an EMBL/GenBank/DDBJ whole genome shotgun (WGS) entry which is preliminary data.</text>
</comment>
<keyword evidence="5 12" id="KW-0106">Calcium</keyword>
<evidence type="ECO:0000256" key="10">
    <source>
        <dbReference type="ARBA" id="ARBA00080452"/>
    </source>
</evidence>
<dbReference type="Pfam" id="PF00868">
    <property type="entry name" value="Transglut_N"/>
    <property type="match status" value="1"/>
</dbReference>
<dbReference type="InterPro" id="IPR014756">
    <property type="entry name" value="Ig_E-set"/>
</dbReference>
<comment type="subunit">
    <text evidence="2">Homodimer.</text>
</comment>
<keyword evidence="4 12" id="KW-0479">Metal-binding</keyword>
<dbReference type="InterPro" id="IPR013808">
    <property type="entry name" value="Transglutaminase_AS"/>
</dbReference>
<dbReference type="GO" id="GO:0003810">
    <property type="term" value="F:protein-glutamine gamma-glutamyltransferase activity"/>
    <property type="evidence" value="ECO:0007669"/>
    <property type="project" value="UniProtKB-EC"/>
</dbReference>
<evidence type="ECO:0000256" key="2">
    <source>
        <dbReference type="ARBA" id="ARBA00011738"/>
    </source>
</evidence>
<evidence type="ECO:0000256" key="11">
    <source>
        <dbReference type="PIRSR" id="PIRSR000459-1"/>
    </source>
</evidence>
<dbReference type="InterPro" id="IPR050779">
    <property type="entry name" value="Transglutaminase"/>
</dbReference>
<evidence type="ECO:0000313" key="14">
    <source>
        <dbReference type="EMBL" id="ETE64964.1"/>
    </source>
</evidence>
<proteinExistence type="inferred from homology"/>
<dbReference type="Gene3D" id="2.60.40.10">
    <property type="entry name" value="Immunoglobulins"/>
    <property type="match status" value="3"/>
</dbReference>
<dbReference type="SMART" id="SM00460">
    <property type="entry name" value="TGc"/>
    <property type="match status" value="1"/>
</dbReference>
<keyword evidence="3 14" id="KW-0808">Transferase</keyword>
<evidence type="ECO:0000256" key="3">
    <source>
        <dbReference type="ARBA" id="ARBA00022679"/>
    </source>
</evidence>
<dbReference type="EC" id="2.3.2.13" evidence="7"/>
<dbReference type="Gene3D" id="3.90.260.10">
    <property type="entry name" value="Transglutaminase-like"/>
    <property type="match status" value="1"/>
</dbReference>
<feature type="active site" evidence="11">
    <location>
        <position position="330"/>
    </location>
</feature>
<dbReference type="InterPro" id="IPR036238">
    <property type="entry name" value="Transglutaminase_C_sf"/>
</dbReference>
<evidence type="ECO:0000313" key="15">
    <source>
        <dbReference type="Proteomes" id="UP000018936"/>
    </source>
</evidence>
<dbReference type="SUPFAM" id="SSF81296">
    <property type="entry name" value="E set domains"/>
    <property type="match status" value="1"/>
</dbReference>
<protein>
    <recommendedName>
        <fullName evidence="9">Protein-glutamine gamma-glutamyltransferase 4</fullName>
        <ecNumber evidence="7">2.3.2.13</ecNumber>
    </recommendedName>
    <alternativeName>
        <fullName evidence="10">Transglutaminase-4</fullName>
    </alternativeName>
</protein>
<accession>V8NRT6</accession>
<feature type="non-terminal residue" evidence="14">
    <location>
        <position position="1"/>
    </location>
</feature>
<reference evidence="14 15" key="1">
    <citation type="journal article" date="2013" name="Proc. Natl. Acad. Sci. U.S.A.">
        <title>The king cobra genome reveals dynamic gene evolution and adaptation in the snake venom system.</title>
        <authorList>
            <person name="Vonk F.J."/>
            <person name="Casewell N.R."/>
            <person name="Henkel C.V."/>
            <person name="Heimberg A.M."/>
            <person name="Jansen H.J."/>
            <person name="McCleary R.J."/>
            <person name="Kerkkamp H.M."/>
            <person name="Vos R.A."/>
            <person name="Guerreiro I."/>
            <person name="Calvete J.J."/>
            <person name="Wuster W."/>
            <person name="Woods A.E."/>
            <person name="Logan J.M."/>
            <person name="Harrison R.A."/>
            <person name="Castoe T.A."/>
            <person name="de Koning A.P."/>
            <person name="Pollock D.D."/>
            <person name="Yandell M."/>
            <person name="Calderon D."/>
            <person name="Renjifo C."/>
            <person name="Currier R.B."/>
            <person name="Salgado D."/>
            <person name="Pla D."/>
            <person name="Sanz L."/>
            <person name="Hyder A.S."/>
            <person name="Ribeiro J.M."/>
            <person name="Arntzen J.W."/>
            <person name="van den Thillart G.E."/>
            <person name="Boetzer M."/>
            <person name="Pirovano W."/>
            <person name="Dirks R.P."/>
            <person name="Spaink H.P."/>
            <person name="Duboule D."/>
            <person name="McGlinn E."/>
            <person name="Kini R.M."/>
            <person name="Richardson M.K."/>
        </authorList>
    </citation>
    <scope>NUCLEOTIDE SEQUENCE</scope>
    <source>
        <tissue evidence="14">Blood</tissue>
    </source>
</reference>
<comment type="similarity">
    <text evidence="1">Belongs to the transglutaminase superfamily. Transglutaminase family.</text>
</comment>
<dbReference type="InterPro" id="IPR036985">
    <property type="entry name" value="Transglutaminase-like_sf"/>
</dbReference>
<dbReference type="InterPro" id="IPR008958">
    <property type="entry name" value="Transglutaminase_C"/>
</dbReference>
<dbReference type="InterPro" id="IPR002931">
    <property type="entry name" value="Transglutaminase-like"/>
</dbReference>
<dbReference type="PROSITE" id="PS00547">
    <property type="entry name" value="TRANSGLUTAMINASES"/>
    <property type="match status" value="1"/>
</dbReference>
<dbReference type="PIRSF" id="PIRSF000459">
    <property type="entry name" value="TGM_EBP42"/>
    <property type="match status" value="1"/>
</dbReference>
<dbReference type="GO" id="GO:0046872">
    <property type="term" value="F:metal ion binding"/>
    <property type="evidence" value="ECO:0007669"/>
    <property type="project" value="UniProtKB-KW"/>
</dbReference>
<dbReference type="SUPFAM" id="SSF49309">
    <property type="entry name" value="Transglutaminase, two C-terminal domains"/>
    <property type="match status" value="2"/>
</dbReference>
<evidence type="ECO:0000259" key="13">
    <source>
        <dbReference type="SMART" id="SM00460"/>
    </source>
</evidence>
<comment type="cofactor">
    <cofactor evidence="12">
        <name>Ca(2+)</name>
        <dbReference type="ChEBI" id="CHEBI:29108"/>
    </cofactor>
    <text evidence="12">Binds 1 Ca(2+) ion per subunit.</text>
</comment>
<evidence type="ECO:0000256" key="4">
    <source>
        <dbReference type="ARBA" id="ARBA00022723"/>
    </source>
</evidence>
<evidence type="ECO:0000256" key="9">
    <source>
        <dbReference type="ARBA" id="ARBA00069852"/>
    </source>
</evidence>
<evidence type="ECO:0000256" key="1">
    <source>
        <dbReference type="ARBA" id="ARBA00005968"/>
    </source>
</evidence>
<feature type="binding site" evidence="12">
    <location>
        <position position="393"/>
    </location>
    <ligand>
        <name>Ca(2+)</name>
        <dbReference type="ChEBI" id="CHEBI:29108"/>
    </ligand>
</feature>
<organism evidence="14 15">
    <name type="scientific">Ophiophagus hannah</name>
    <name type="common">King cobra</name>
    <name type="synonym">Naja hannah</name>
    <dbReference type="NCBI Taxonomy" id="8665"/>
    <lineage>
        <taxon>Eukaryota</taxon>
        <taxon>Metazoa</taxon>
        <taxon>Chordata</taxon>
        <taxon>Craniata</taxon>
        <taxon>Vertebrata</taxon>
        <taxon>Euteleostomi</taxon>
        <taxon>Lepidosauria</taxon>
        <taxon>Squamata</taxon>
        <taxon>Bifurcata</taxon>
        <taxon>Unidentata</taxon>
        <taxon>Episquamata</taxon>
        <taxon>Toxicofera</taxon>
        <taxon>Serpentes</taxon>
        <taxon>Colubroidea</taxon>
        <taxon>Elapidae</taxon>
        <taxon>Elapinae</taxon>
        <taxon>Ophiophagus</taxon>
    </lineage>
</organism>
<evidence type="ECO:0000256" key="12">
    <source>
        <dbReference type="PIRSR" id="PIRSR000459-2"/>
    </source>
</evidence>
<dbReference type="InterPro" id="IPR013783">
    <property type="entry name" value="Ig-like_fold"/>
</dbReference>
<dbReference type="PANTHER" id="PTHR11590:SF70">
    <property type="entry name" value="PROTEIN-GLUTAMINE GAMMA-GLUTAMYLTRANSFERASE 4"/>
    <property type="match status" value="1"/>
</dbReference>
<dbReference type="AlphaFoldDB" id="V8NRT6"/>